<keyword evidence="2 4" id="KW-0418">Kinase</keyword>
<keyword evidence="5" id="KW-1185">Reference proteome</keyword>
<dbReference type="Pfam" id="PF00294">
    <property type="entry name" value="PfkB"/>
    <property type="match status" value="1"/>
</dbReference>
<dbReference type="PANTHER" id="PTHR42774">
    <property type="entry name" value="PHOSPHOTRANSFERASE SYSTEM TRANSPORT PROTEIN"/>
    <property type="match status" value="1"/>
</dbReference>
<dbReference type="PROSITE" id="PS00584">
    <property type="entry name" value="PFKB_KINASES_2"/>
    <property type="match status" value="1"/>
</dbReference>
<dbReference type="InterPro" id="IPR002173">
    <property type="entry name" value="Carboh/pur_kinase_PfkB_CS"/>
</dbReference>
<feature type="domain" description="Carbohydrate kinase PfkB" evidence="3">
    <location>
        <begin position="4"/>
        <end position="305"/>
    </location>
</feature>
<evidence type="ECO:0000313" key="5">
    <source>
        <dbReference type="Proteomes" id="UP000799302"/>
    </source>
</evidence>
<dbReference type="InterPro" id="IPR052562">
    <property type="entry name" value="Ketohexokinase-related"/>
</dbReference>
<evidence type="ECO:0000256" key="2">
    <source>
        <dbReference type="ARBA" id="ARBA00022777"/>
    </source>
</evidence>
<dbReference type="InterPro" id="IPR029056">
    <property type="entry name" value="Ribokinase-like"/>
</dbReference>
<gene>
    <name evidence="4" type="ORF">BT63DRAFT_427731</name>
</gene>
<evidence type="ECO:0000256" key="1">
    <source>
        <dbReference type="ARBA" id="ARBA00022679"/>
    </source>
</evidence>
<dbReference type="InterPro" id="IPR011611">
    <property type="entry name" value="PfkB_dom"/>
</dbReference>
<dbReference type="PANTHER" id="PTHR42774:SF3">
    <property type="entry name" value="KETOHEXOKINASE"/>
    <property type="match status" value="1"/>
</dbReference>
<dbReference type="GO" id="GO:0016301">
    <property type="term" value="F:kinase activity"/>
    <property type="evidence" value="ECO:0007669"/>
    <property type="project" value="UniProtKB-KW"/>
</dbReference>
<evidence type="ECO:0000313" key="4">
    <source>
        <dbReference type="EMBL" id="KAF2665943.1"/>
    </source>
</evidence>
<dbReference type="AlphaFoldDB" id="A0A6A6U3U9"/>
<dbReference type="SUPFAM" id="SSF53613">
    <property type="entry name" value="Ribokinase-like"/>
    <property type="match status" value="1"/>
</dbReference>
<sequence>MGQFVAVGNCVLDTILSVPHFPGEDDKLRASNITRRRGGNAPNTVDVLQQLFASDDEADRTIGLNLIVVLPNRASPAVQEIQRSLGSGKAITKSIYREDYFEASSSYIIKNLATDSRTIISYNSLQDMNFEEFTQIAGSFGNEAVWYHFEGRIPDVTLNCIRYLRKSAPDVKISVEIEKFPREGLEELVPEADVIFYSKIWAVGNGYKDAEACLRAQAKLAPSALLLCCTWGMQGASVFEPATEAYYHRAAWVSKDSQVVDTIGAGDTFIAGMLYSYLAPNNNWPVSQKLEFANELAGRKVVQEGFAGLGGLVHRGLQQ</sequence>
<proteinExistence type="predicted"/>
<name>A0A6A6U3U9_9PEZI</name>
<dbReference type="EMBL" id="MU004239">
    <property type="protein sequence ID" value="KAF2665943.1"/>
    <property type="molecule type" value="Genomic_DNA"/>
</dbReference>
<protein>
    <submittedName>
        <fullName evidence="4">Putative PfkB family kinase</fullName>
    </submittedName>
</protein>
<accession>A0A6A6U3U9</accession>
<evidence type="ECO:0000259" key="3">
    <source>
        <dbReference type="Pfam" id="PF00294"/>
    </source>
</evidence>
<dbReference type="OrthoDB" id="204058at2759"/>
<reference evidence="4" key="1">
    <citation type="journal article" date="2020" name="Stud. Mycol.">
        <title>101 Dothideomycetes genomes: a test case for predicting lifestyles and emergence of pathogens.</title>
        <authorList>
            <person name="Haridas S."/>
            <person name="Albert R."/>
            <person name="Binder M."/>
            <person name="Bloem J."/>
            <person name="Labutti K."/>
            <person name="Salamov A."/>
            <person name="Andreopoulos B."/>
            <person name="Baker S."/>
            <person name="Barry K."/>
            <person name="Bills G."/>
            <person name="Bluhm B."/>
            <person name="Cannon C."/>
            <person name="Castanera R."/>
            <person name="Culley D."/>
            <person name="Daum C."/>
            <person name="Ezra D."/>
            <person name="Gonzalez J."/>
            <person name="Henrissat B."/>
            <person name="Kuo A."/>
            <person name="Liang C."/>
            <person name="Lipzen A."/>
            <person name="Lutzoni F."/>
            <person name="Magnuson J."/>
            <person name="Mondo S."/>
            <person name="Nolan M."/>
            <person name="Ohm R."/>
            <person name="Pangilinan J."/>
            <person name="Park H.-J."/>
            <person name="Ramirez L."/>
            <person name="Alfaro M."/>
            <person name="Sun H."/>
            <person name="Tritt A."/>
            <person name="Yoshinaga Y."/>
            <person name="Zwiers L.-H."/>
            <person name="Turgeon B."/>
            <person name="Goodwin S."/>
            <person name="Spatafora J."/>
            <person name="Crous P."/>
            <person name="Grigoriev I."/>
        </authorList>
    </citation>
    <scope>NUCLEOTIDE SEQUENCE</scope>
    <source>
        <strain evidence="4">CBS 115976</strain>
    </source>
</reference>
<dbReference type="Gene3D" id="3.40.1190.20">
    <property type="match status" value="1"/>
</dbReference>
<dbReference type="Proteomes" id="UP000799302">
    <property type="component" value="Unassembled WGS sequence"/>
</dbReference>
<organism evidence="4 5">
    <name type="scientific">Microthyrium microscopicum</name>
    <dbReference type="NCBI Taxonomy" id="703497"/>
    <lineage>
        <taxon>Eukaryota</taxon>
        <taxon>Fungi</taxon>
        <taxon>Dikarya</taxon>
        <taxon>Ascomycota</taxon>
        <taxon>Pezizomycotina</taxon>
        <taxon>Dothideomycetes</taxon>
        <taxon>Dothideomycetes incertae sedis</taxon>
        <taxon>Microthyriales</taxon>
        <taxon>Microthyriaceae</taxon>
        <taxon>Microthyrium</taxon>
    </lineage>
</organism>
<keyword evidence="1" id="KW-0808">Transferase</keyword>